<dbReference type="AlphaFoldDB" id="F2NPI1"/>
<dbReference type="RefSeq" id="WP_013704309.1">
    <property type="nucleotide sequence ID" value="NC_015387.1"/>
</dbReference>
<dbReference type="SUPFAM" id="SSF103256">
    <property type="entry name" value="Hypothetical protein TM0160"/>
    <property type="match status" value="1"/>
</dbReference>
<gene>
    <name evidence="2" type="ordered locus">Marky_1527</name>
</gene>
<dbReference type="InterPro" id="IPR036104">
    <property type="entry name" value="BFN_sf"/>
</dbReference>
<dbReference type="PANTHER" id="PTHR15160">
    <property type="entry name" value="VON HIPPEL-LINDAU PROTEIN"/>
    <property type="match status" value="1"/>
</dbReference>
<evidence type="ECO:0000313" key="3">
    <source>
        <dbReference type="Proteomes" id="UP000007030"/>
    </source>
</evidence>
<dbReference type="eggNOG" id="COG1259">
    <property type="taxonomic scope" value="Bacteria"/>
</dbReference>
<dbReference type="HOGENOM" id="CLU_096111_3_0_0"/>
<dbReference type="GO" id="GO:0004518">
    <property type="term" value="F:nuclease activity"/>
    <property type="evidence" value="ECO:0007669"/>
    <property type="project" value="InterPro"/>
</dbReference>
<dbReference type="Proteomes" id="UP000007030">
    <property type="component" value="Chromosome"/>
</dbReference>
<dbReference type="InterPro" id="IPR003729">
    <property type="entry name" value="Bi_nuclease_dom"/>
</dbReference>
<dbReference type="OrthoDB" id="9788698at2"/>
<dbReference type="EMBL" id="CP002630">
    <property type="protein sequence ID" value="AEB12262.1"/>
    <property type="molecule type" value="Genomic_DNA"/>
</dbReference>
<protein>
    <recommendedName>
        <fullName evidence="1">BFN domain-containing protein</fullName>
    </recommendedName>
</protein>
<dbReference type="STRING" id="869210.Marky_1527"/>
<feature type="domain" description="BFN" evidence="1">
    <location>
        <begin position="1"/>
        <end position="131"/>
    </location>
</feature>
<name>F2NPI1_MARHT</name>
<organism evidence="2 3">
    <name type="scientific">Marinithermus hydrothermalis (strain DSM 14884 / JCM 11576 / T1)</name>
    <dbReference type="NCBI Taxonomy" id="869210"/>
    <lineage>
        <taxon>Bacteria</taxon>
        <taxon>Thermotogati</taxon>
        <taxon>Deinococcota</taxon>
        <taxon>Deinococci</taxon>
        <taxon>Thermales</taxon>
        <taxon>Thermaceae</taxon>
        <taxon>Marinithermus</taxon>
    </lineage>
</organism>
<evidence type="ECO:0000259" key="1">
    <source>
        <dbReference type="PROSITE" id="PS51658"/>
    </source>
</evidence>
<dbReference type="PANTHER" id="PTHR15160:SF1">
    <property type="entry name" value="VON HIPPEL-LINDAU DISEASE TUMOR SUPPRESSOR"/>
    <property type="match status" value="1"/>
</dbReference>
<dbReference type="Pfam" id="PF02577">
    <property type="entry name" value="BFN_dom"/>
    <property type="match status" value="1"/>
</dbReference>
<dbReference type="PROSITE" id="PS51658">
    <property type="entry name" value="BFN"/>
    <property type="match status" value="1"/>
</dbReference>
<accession>F2NPI1</accession>
<proteinExistence type="predicted"/>
<sequence length="143" mass="15568">MVTAKVENLGVEASSGNVVVLLRAETGKLLPIWIGPLEAQNIAIALGGEKPPRPLTPDLMLSVMEMLGATLKRVEITELKEGTFYARLIIEHRGIEYEIDARPSDSLALALRAQAPIWVNEDVLEEASIDEGRFEPHGSTPEA</sequence>
<dbReference type="KEGG" id="mhd:Marky_1527"/>
<dbReference type="Gene3D" id="3.10.690.10">
    <property type="entry name" value="Bifunctional nuclease domain"/>
    <property type="match status" value="1"/>
</dbReference>
<evidence type="ECO:0000313" key="2">
    <source>
        <dbReference type="EMBL" id="AEB12262.1"/>
    </source>
</evidence>
<keyword evidence="3" id="KW-1185">Reference proteome</keyword>
<reference evidence="2 3" key="1">
    <citation type="journal article" date="2012" name="Stand. Genomic Sci.">
        <title>Complete genome sequence of the aerobic, heterotroph Marinithermus hydrothermalis type strain (T1(T)) from a deep-sea hydrothermal vent chimney.</title>
        <authorList>
            <person name="Copeland A."/>
            <person name="Gu W."/>
            <person name="Yasawong M."/>
            <person name="Lapidus A."/>
            <person name="Lucas S."/>
            <person name="Deshpande S."/>
            <person name="Pagani I."/>
            <person name="Tapia R."/>
            <person name="Cheng J.F."/>
            <person name="Goodwin L.A."/>
            <person name="Pitluck S."/>
            <person name="Liolios K."/>
            <person name="Ivanova N."/>
            <person name="Mavromatis K."/>
            <person name="Mikhailova N."/>
            <person name="Pati A."/>
            <person name="Chen A."/>
            <person name="Palaniappan K."/>
            <person name="Land M."/>
            <person name="Pan C."/>
            <person name="Brambilla E.M."/>
            <person name="Rohde M."/>
            <person name="Tindall B.J."/>
            <person name="Sikorski J."/>
            <person name="Goker M."/>
            <person name="Detter J.C."/>
            <person name="Bristow J."/>
            <person name="Eisen J.A."/>
            <person name="Markowitz V."/>
            <person name="Hugenholtz P."/>
            <person name="Kyrpides N.C."/>
            <person name="Klenk H.P."/>
            <person name="Woyke T."/>
        </authorList>
    </citation>
    <scope>NUCLEOTIDE SEQUENCE [LARGE SCALE GENOMIC DNA]</scope>
    <source>
        <strain evidence="3">DSM 14884 / JCM 11576 / T1</strain>
    </source>
</reference>